<gene>
    <name evidence="2" type="ORF">H4F45_02875</name>
</gene>
<organism evidence="2 3">
    <name type="scientific">Pectobacterium brasiliense</name>
    <dbReference type="NCBI Taxonomy" id="180957"/>
    <lineage>
        <taxon>Bacteria</taxon>
        <taxon>Pseudomonadati</taxon>
        <taxon>Pseudomonadota</taxon>
        <taxon>Gammaproteobacteria</taxon>
        <taxon>Enterobacterales</taxon>
        <taxon>Pectobacteriaceae</taxon>
        <taxon>Pectobacterium</taxon>
    </lineage>
</organism>
<reference evidence="2" key="1">
    <citation type="submission" date="2020-07" db="EMBL/GenBank/DDBJ databases">
        <title>A pangenomic view of the genus Pectobacterium provides insights into genome organization, phylogeny, and virulence.</title>
        <authorList>
            <person name="Jonkheer E."/>
            <person name="Brankovics B."/>
            <person name="Houwers I."/>
            <person name="Van Der Wolf J."/>
            <person name="Bonants P."/>
            <person name="Vreeburg R."/>
            <person name="Bollema R."/>
            <person name="De Haan J."/>
            <person name="Berke L."/>
            <person name="De Ridder D."/>
            <person name="Smit S."/>
            <person name="Van Der Lee T.A.J."/>
        </authorList>
    </citation>
    <scope>NUCLEOTIDE SEQUENCE</scope>
    <source>
        <strain evidence="2">NAK:433</strain>
    </source>
</reference>
<dbReference type="Proteomes" id="UP000768524">
    <property type="component" value="Unassembled WGS sequence"/>
</dbReference>
<evidence type="ECO:0000313" key="2">
    <source>
        <dbReference type="EMBL" id="MBN3050447.1"/>
    </source>
</evidence>
<evidence type="ECO:0000256" key="1">
    <source>
        <dbReference type="SAM" id="MobiDB-lite"/>
    </source>
</evidence>
<name>A0AAE2WD26_9GAMM</name>
<proteinExistence type="predicted"/>
<sequence>MSFERNAASAERSLMDIFGPDASDDAKAITERAAQLSMSDMANILNAKTSSKNVLAVDINNHFHDVQWKAQISRTHQIAEAWEHPVGMVLQQSAHTAMSFLQITEALEQLSVPHKPLDDYCAFLSKQYDKLLDGRVDLDSVTISLKYENPVTGKMATETYASKNSKRIELTHSRKQPNVYGKRSRKPFVKS</sequence>
<feature type="region of interest" description="Disordered" evidence="1">
    <location>
        <begin position="172"/>
        <end position="191"/>
    </location>
</feature>
<dbReference type="EMBL" id="JACGEP010000007">
    <property type="protein sequence ID" value="MBN3050447.1"/>
    <property type="molecule type" value="Genomic_DNA"/>
</dbReference>
<dbReference type="AlphaFoldDB" id="A0AAE2WD26"/>
<comment type="caution">
    <text evidence="2">The sequence shown here is derived from an EMBL/GenBank/DDBJ whole genome shotgun (WGS) entry which is preliminary data.</text>
</comment>
<evidence type="ECO:0000313" key="3">
    <source>
        <dbReference type="Proteomes" id="UP000768524"/>
    </source>
</evidence>
<feature type="compositionally biased region" description="Basic residues" evidence="1">
    <location>
        <begin position="182"/>
        <end position="191"/>
    </location>
</feature>
<protein>
    <submittedName>
        <fullName evidence="2">Uncharacterized protein</fullName>
    </submittedName>
</protein>
<accession>A0AAE2WD26</accession>
<dbReference type="RefSeq" id="WP_205558945.1">
    <property type="nucleotide sequence ID" value="NZ_JACGEP010000007.1"/>
</dbReference>